<dbReference type="InterPro" id="IPR010994">
    <property type="entry name" value="RuvA_2-like"/>
</dbReference>
<dbReference type="SUPFAM" id="SSF47781">
    <property type="entry name" value="RuvA domain 2-like"/>
    <property type="match status" value="1"/>
</dbReference>
<protein>
    <submittedName>
        <fullName evidence="9">DNA excision repair protein ERCC-1</fullName>
    </submittedName>
</protein>
<comment type="caution">
    <text evidence="9">The sequence shown here is derived from an EMBL/GenBank/DDBJ whole genome shotgun (WGS) entry which is preliminary data.</text>
</comment>
<dbReference type="InterPro" id="IPR004579">
    <property type="entry name" value="ERCC1/RAD10/SWI10"/>
</dbReference>
<gene>
    <name evidence="9" type="primary">ERCC1</name>
    <name evidence="9" type="ORF">Tcan_16483</name>
</gene>
<dbReference type="EMBL" id="JPKZ01000637">
    <property type="protein sequence ID" value="KHN86252.1"/>
    <property type="molecule type" value="Genomic_DNA"/>
</dbReference>
<dbReference type="Gene3D" id="1.10.150.20">
    <property type="entry name" value="5' to 3' exonuclease, C-terminal subdomain"/>
    <property type="match status" value="1"/>
</dbReference>
<comment type="subcellular location">
    <subcellularLocation>
        <location evidence="1">Nucleus</location>
    </subcellularLocation>
</comment>
<dbReference type="Gene3D" id="3.40.50.10130">
    <property type="match status" value="1"/>
</dbReference>
<dbReference type="Pfam" id="PF12826">
    <property type="entry name" value="HHH_2"/>
    <property type="match status" value="1"/>
</dbReference>
<evidence type="ECO:0000256" key="2">
    <source>
        <dbReference type="ARBA" id="ARBA00008283"/>
    </source>
</evidence>
<name>A0A0B2VY84_TOXCA</name>
<comment type="similarity">
    <text evidence="2">Belongs to the ERCC1/RAD10/SWI10 family.</text>
</comment>
<evidence type="ECO:0000256" key="4">
    <source>
        <dbReference type="ARBA" id="ARBA00023125"/>
    </source>
</evidence>
<evidence type="ECO:0000256" key="6">
    <source>
        <dbReference type="ARBA" id="ARBA00023242"/>
    </source>
</evidence>
<keyword evidence="4" id="KW-0238">DNA-binding</keyword>
<dbReference type="GO" id="GO:0070522">
    <property type="term" value="C:ERCC4-ERCC1 complex"/>
    <property type="evidence" value="ECO:0007669"/>
    <property type="project" value="TreeGrafter"/>
</dbReference>
<evidence type="ECO:0000313" key="9">
    <source>
        <dbReference type="EMBL" id="KHN86252.1"/>
    </source>
</evidence>
<evidence type="ECO:0000313" key="10">
    <source>
        <dbReference type="Proteomes" id="UP000031036"/>
    </source>
</evidence>
<evidence type="ECO:0000259" key="8">
    <source>
        <dbReference type="Pfam" id="PF12826"/>
    </source>
</evidence>
<dbReference type="GO" id="GO:0070914">
    <property type="term" value="P:UV-damage excision repair"/>
    <property type="evidence" value="ECO:0007669"/>
    <property type="project" value="TreeGrafter"/>
</dbReference>
<evidence type="ECO:0000259" key="7">
    <source>
        <dbReference type="Pfam" id="PF03834"/>
    </source>
</evidence>
<accession>A0A0B2VY84</accession>
<dbReference type="GO" id="GO:0006312">
    <property type="term" value="P:mitotic recombination"/>
    <property type="evidence" value="ECO:0007669"/>
    <property type="project" value="TreeGrafter"/>
</dbReference>
<dbReference type="PANTHER" id="PTHR12749">
    <property type="entry name" value="EXCISION REPAIR CROSS-COMPLEMENTING 1 ERCC1"/>
    <property type="match status" value="1"/>
</dbReference>
<dbReference type="AlphaFoldDB" id="A0A0B2VY84"/>
<dbReference type="InterPro" id="IPR011335">
    <property type="entry name" value="Restrct_endonuc-II-like"/>
</dbReference>
<dbReference type="PANTHER" id="PTHR12749:SF0">
    <property type="entry name" value="DNA EXCISION REPAIR PROTEIN ERCC-1"/>
    <property type="match status" value="1"/>
</dbReference>
<sequence>SSKLAINRRRQEGNPVLKYVRNVHFEWADIKADFEAGKEMGILYLSLKWHKLHPGYIETRMNSDDTGYAVKVLLVLVNVDQRFMLRELNLFCYRTGWTLLLCYSAEEAAEYLESLHISRNKDEQSAVSAVQEKKKKRQGVTETNESSQQIQLAVGFLSGIRSVSTSDAQRLISTFGSIHTIANAGVEKLSLCPGLGPVKAENIYTFFRTPFLKD</sequence>
<dbReference type="InterPro" id="IPR041663">
    <property type="entry name" value="DisA/LigA_HHH"/>
</dbReference>
<evidence type="ECO:0000256" key="3">
    <source>
        <dbReference type="ARBA" id="ARBA00022763"/>
    </source>
</evidence>
<dbReference type="SUPFAM" id="SSF52980">
    <property type="entry name" value="Restriction endonuclease-like"/>
    <property type="match status" value="1"/>
</dbReference>
<keyword evidence="3" id="KW-0227">DNA damage</keyword>
<keyword evidence="5" id="KW-0234">DNA repair</keyword>
<dbReference type="GO" id="GO:0003697">
    <property type="term" value="F:single-stranded DNA binding"/>
    <property type="evidence" value="ECO:0007669"/>
    <property type="project" value="TreeGrafter"/>
</dbReference>
<keyword evidence="10" id="KW-1185">Reference proteome</keyword>
<dbReference type="OMA" id="PHCVLVH"/>
<dbReference type="InterPro" id="IPR047260">
    <property type="entry name" value="ERCC1-like_central_dom"/>
</dbReference>
<dbReference type="GO" id="GO:0003684">
    <property type="term" value="F:damaged DNA binding"/>
    <property type="evidence" value="ECO:0007669"/>
    <property type="project" value="InterPro"/>
</dbReference>
<organism evidence="9 10">
    <name type="scientific">Toxocara canis</name>
    <name type="common">Canine roundworm</name>
    <dbReference type="NCBI Taxonomy" id="6265"/>
    <lineage>
        <taxon>Eukaryota</taxon>
        <taxon>Metazoa</taxon>
        <taxon>Ecdysozoa</taxon>
        <taxon>Nematoda</taxon>
        <taxon>Chromadorea</taxon>
        <taxon>Rhabditida</taxon>
        <taxon>Spirurina</taxon>
        <taxon>Ascaridomorpha</taxon>
        <taxon>Ascaridoidea</taxon>
        <taxon>Toxocaridae</taxon>
        <taxon>Toxocara</taxon>
    </lineage>
</organism>
<dbReference type="NCBIfam" id="TIGR00597">
    <property type="entry name" value="rad10"/>
    <property type="match status" value="1"/>
</dbReference>
<dbReference type="CDD" id="cd22325">
    <property type="entry name" value="ERCC1_C-like"/>
    <property type="match status" value="1"/>
</dbReference>
<dbReference type="Proteomes" id="UP000031036">
    <property type="component" value="Unassembled WGS sequence"/>
</dbReference>
<feature type="domain" description="DisA/LigA helix-hairpin-helix motif" evidence="8">
    <location>
        <begin position="159"/>
        <end position="210"/>
    </location>
</feature>
<keyword evidence="6" id="KW-0539">Nucleus</keyword>
<dbReference type="OrthoDB" id="10262814at2759"/>
<dbReference type="GO" id="GO:0006302">
    <property type="term" value="P:double-strand break repair"/>
    <property type="evidence" value="ECO:0007669"/>
    <property type="project" value="UniProtKB-ARBA"/>
</dbReference>
<proteinExistence type="inferred from homology"/>
<evidence type="ECO:0000256" key="5">
    <source>
        <dbReference type="ARBA" id="ARBA00023204"/>
    </source>
</evidence>
<dbReference type="Pfam" id="PF03834">
    <property type="entry name" value="Rad10"/>
    <property type="match status" value="1"/>
</dbReference>
<reference evidence="9 10" key="1">
    <citation type="submission" date="2014-11" db="EMBL/GenBank/DDBJ databases">
        <title>Genetic blueprint of the zoonotic pathogen Toxocara canis.</title>
        <authorList>
            <person name="Zhu X.-Q."/>
            <person name="Korhonen P.K."/>
            <person name="Cai H."/>
            <person name="Young N.D."/>
            <person name="Nejsum P."/>
            <person name="von Samson-Himmelstjerna G."/>
            <person name="Boag P.R."/>
            <person name="Tan P."/>
            <person name="Li Q."/>
            <person name="Min J."/>
            <person name="Yang Y."/>
            <person name="Wang X."/>
            <person name="Fang X."/>
            <person name="Hall R.S."/>
            <person name="Hofmann A."/>
            <person name="Sternberg P.W."/>
            <person name="Jex A.R."/>
            <person name="Gasser R.B."/>
        </authorList>
    </citation>
    <scope>NUCLEOTIDE SEQUENCE [LARGE SCALE GENOMIC DNA]</scope>
    <source>
        <strain evidence="9">PN_DK_2014</strain>
    </source>
</reference>
<evidence type="ECO:0000256" key="1">
    <source>
        <dbReference type="ARBA" id="ARBA00004123"/>
    </source>
</evidence>
<feature type="non-terminal residue" evidence="9">
    <location>
        <position position="1"/>
    </location>
</feature>
<dbReference type="GO" id="GO:0000110">
    <property type="term" value="C:nucleotide-excision repair factor 1 complex"/>
    <property type="evidence" value="ECO:0007669"/>
    <property type="project" value="TreeGrafter"/>
</dbReference>
<dbReference type="STRING" id="6265.A0A0B2VY84"/>
<feature type="domain" description="ERCC1-like central" evidence="7">
    <location>
        <begin position="8"/>
        <end position="115"/>
    </location>
</feature>